<accession>A0A517M295</accession>
<gene>
    <name evidence="2" type="primary">pknD_3</name>
    <name evidence="2" type="ORF">EC9_31940</name>
</gene>
<dbReference type="InterPro" id="IPR011042">
    <property type="entry name" value="6-blade_b-propeller_TolB-like"/>
</dbReference>
<dbReference type="RefSeq" id="WP_246105694.1">
    <property type="nucleotide sequence ID" value="NZ_CP036261.1"/>
</dbReference>
<feature type="signal peptide" evidence="1">
    <location>
        <begin position="1"/>
        <end position="23"/>
    </location>
</feature>
<dbReference type="EMBL" id="CP036261">
    <property type="protein sequence ID" value="QDS88998.1"/>
    <property type="molecule type" value="Genomic_DNA"/>
</dbReference>
<proteinExistence type="predicted"/>
<dbReference type="GO" id="GO:0004674">
    <property type="term" value="F:protein serine/threonine kinase activity"/>
    <property type="evidence" value="ECO:0007669"/>
    <property type="project" value="UniProtKB-EC"/>
</dbReference>
<name>A0A517M295_9BACT</name>
<reference evidence="2 3" key="1">
    <citation type="submission" date="2019-02" db="EMBL/GenBank/DDBJ databases">
        <title>Deep-cultivation of Planctomycetes and their phenomic and genomic characterization uncovers novel biology.</title>
        <authorList>
            <person name="Wiegand S."/>
            <person name="Jogler M."/>
            <person name="Boedeker C."/>
            <person name="Pinto D."/>
            <person name="Vollmers J."/>
            <person name="Rivas-Marin E."/>
            <person name="Kohn T."/>
            <person name="Peeters S.H."/>
            <person name="Heuer A."/>
            <person name="Rast P."/>
            <person name="Oberbeckmann S."/>
            <person name="Bunk B."/>
            <person name="Jeske O."/>
            <person name="Meyerdierks A."/>
            <person name="Storesund J.E."/>
            <person name="Kallscheuer N."/>
            <person name="Luecker S."/>
            <person name="Lage O.M."/>
            <person name="Pohl T."/>
            <person name="Merkel B.J."/>
            <person name="Hornburger P."/>
            <person name="Mueller R.-W."/>
            <person name="Bruemmer F."/>
            <person name="Labrenz M."/>
            <person name="Spormann A.M."/>
            <person name="Op den Camp H."/>
            <person name="Overmann J."/>
            <person name="Amann R."/>
            <person name="Jetten M.S.M."/>
            <person name="Mascher T."/>
            <person name="Medema M.H."/>
            <person name="Devos D.P."/>
            <person name="Kaster A.-K."/>
            <person name="Ovreas L."/>
            <person name="Rohde M."/>
            <person name="Galperin M.Y."/>
            <person name="Jogler C."/>
        </authorList>
    </citation>
    <scope>NUCLEOTIDE SEQUENCE [LARGE SCALE GENOMIC DNA]</scope>
    <source>
        <strain evidence="2 3">EC9</strain>
    </source>
</reference>
<dbReference type="PANTHER" id="PTHR47572">
    <property type="entry name" value="LIPOPROTEIN-RELATED"/>
    <property type="match status" value="1"/>
</dbReference>
<dbReference type="Gene3D" id="2.40.10.500">
    <property type="match status" value="1"/>
</dbReference>
<dbReference type="EC" id="2.7.11.1" evidence="2"/>
<dbReference type="PANTHER" id="PTHR47572:SF4">
    <property type="entry name" value="LACTONASE DRP35"/>
    <property type="match status" value="1"/>
</dbReference>
<organism evidence="2 3">
    <name type="scientific">Rosistilla ulvae</name>
    <dbReference type="NCBI Taxonomy" id="1930277"/>
    <lineage>
        <taxon>Bacteria</taxon>
        <taxon>Pseudomonadati</taxon>
        <taxon>Planctomycetota</taxon>
        <taxon>Planctomycetia</taxon>
        <taxon>Pirellulales</taxon>
        <taxon>Pirellulaceae</taxon>
        <taxon>Rosistilla</taxon>
    </lineage>
</organism>
<feature type="chain" id="PRO_5022153539" evidence="1">
    <location>
        <begin position="24"/>
        <end position="285"/>
    </location>
</feature>
<evidence type="ECO:0000313" key="3">
    <source>
        <dbReference type="Proteomes" id="UP000319557"/>
    </source>
</evidence>
<evidence type="ECO:0000313" key="2">
    <source>
        <dbReference type="EMBL" id="QDS88998.1"/>
    </source>
</evidence>
<keyword evidence="3" id="KW-1185">Reference proteome</keyword>
<dbReference type="Proteomes" id="UP000319557">
    <property type="component" value="Chromosome"/>
</dbReference>
<sequence precursor="true">MKFVCTFAQVAALSVALLGGLSAEETVDEETASRPKYPLAIAVDAAEAYVVDLDLPGVWKLSAEGQPTLFVRGSKWIRKPLNRPRCVAILPDGDLLIGDTPTREVYRIAAAGGEPQPLTAGGIGIPMSIAVDADENVYVADLETRTIVRFPLAGGKVETFAQVNTRGLSLDPQGQLWAVTQDKDQLVRIDSAGKATPVVSDRPFQFPHNVVVTDSGDAFVTDGYAKAVWRIPAGGKPEQWLAGPPLINPVGLAIHEGNLFVADPHAKNIFKIEIDSKQITPLIKE</sequence>
<dbReference type="SUPFAM" id="SSF63825">
    <property type="entry name" value="YWTD domain"/>
    <property type="match status" value="1"/>
</dbReference>
<dbReference type="Gene3D" id="2.120.10.30">
    <property type="entry name" value="TolB, C-terminal domain"/>
    <property type="match status" value="1"/>
</dbReference>
<keyword evidence="1" id="KW-0732">Signal</keyword>
<dbReference type="InterPro" id="IPR051262">
    <property type="entry name" value="SMP-30/CGR1_Lactonase"/>
</dbReference>
<keyword evidence="2" id="KW-0808">Transferase</keyword>
<dbReference type="AlphaFoldDB" id="A0A517M295"/>
<keyword evidence="2" id="KW-0418">Kinase</keyword>
<dbReference type="KEGG" id="ruv:EC9_31940"/>
<dbReference type="CDD" id="cd05819">
    <property type="entry name" value="NHL"/>
    <property type="match status" value="1"/>
</dbReference>
<evidence type="ECO:0000256" key="1">
    <source>
        <dbReference type="SAM" id="SignalP"/>
    </source>
</evidence>
<protein>
    <submittedName>
        <fullName evidence="2">Serine/threonine-protein kinase PknD</fullName>
        <ecNumber evidence="2">2.7.11.1</ecNumber>
    </submittedName>
</protein>